<sequence length="265" mass="30542">MADRYERRPQYNDYETRQAQQFDERPMSQAGETATYDRDDYRGQYGGSDYRNDDRRTEMRRQRARDDYRTDIRDSDTQTVGYTGDRYRNRGSEYGRFTSESYGGRDYAYSTDPYYAAGSTMGYPGAAAGSGYGHDYRDHGYGNERGFFEKAGDEIASWFGDDDAARRREMDHRGVGPQGYTRSDERILEDVCDHLTQDRYIDASDITVTVKDREVTLDGTVDSKGAKRRAEDRADYVTGVGHVQNNLRVSSRATYETTERQEMNS</sequence>
<comment type="caution">
    <text evidence="3">The sequence shown here is derived from an EMBL/GenBank/DDBJ whole genome shotgun (WGS) entry which is preliminary data.</text>
</comment>
<feature type="compositionally biased region" description="Basic and acidic residues" evidence="1">
    <location>
        <begin position="1"/>
        <end position="26"/>
    </location>
</feature>
<dbReference type="PANTHER" id="PTHR34606:SF15">
    <property type="entry name" value="BON DOMAIN-CONTAINING PROTEIN"/>
    <property type="match status" value="1"/>
</dbReference>
<dbReference type="InterPro" id="IPR007055">
    <property type="entry name" value="BON_dom"/>
</dbReference>
<dbReference type="SMART" id="SM00749">
    <property type="entry name" value="BON"/>
    <property type="match status" value="1"/>
</dbReference>
<dbReference type="PROSITE" id="PS50914">
    <property type="entry name" value="BON"/>
    <property type="match status" value="1"/>
</dbReference>
<organism evidence="3 4">
    <name type="scientific">Croceicoccus pelagius</name>
    <dbReference type="NCBI Taxonomy" id="1703341"/>
    <lineage>
        <taxon>Bacteria</taxon>
        <taxon>Pseudomonadati</taxon>
        <taxon>Pseudomonadota</taxon>
        <taxon>Alphaproteobacteria</taxon>
        <taxon>Sphingomonadales</taxon>
        <taxon>Erythrobacteraceae</taxon>
        <taxon>Croceicoccus</taxon>
    </lineage>
</organism>
<proteinExistence type="predicted"/>
<evidence type="ECO:0000313" key="3">
    <source>
        <dbReference type="EMBL" id="GGD42083.1"/>
    </source>
</evidence>
<reference evidence="3 4" key="1">
    <citation type="journal article" date="2014" name="Int. J. Syst. Evol. Microbiol.">
        <title>Complete genome sequence of Corynebacterium casei LMG S-19264T (=DSM 44701T), isolated from a smear-ripened cheese.</title>
        <authorList>
            <consortium name="US DOE Joint Genome Institute (JGI-PGF)"/>
            <person name="Walter F."/>
            <person name="Albersmeier A."/>
            <person name="Kalinowski J."/>
            <person name="Ruckert C."/>
        </authorList>
    </citation>
    <scope>NUCLEOTIDE SEQUENCE [LARGE SCALE GENOMIC DNA]</scope>
    <source>
        <strain evidence="3 4">CGMCC 1.15358</strain>
    </source>
</reference>
<dbReference type="NCBIfam" id="NF033157">
    <property type="entry name" value="SWFGD_domain"/>
    <property type="match status" value="1"/>
</dbReference>
<protein>
    <submittedName>
        <fullName evidence="3">BON domain-containing protein</fullName>
    </submittedName>
</protein>
<evidence type="ECO:0000256" key="1">
    <source>
        <dbReference type="SAM" id="MobiDB-lite"/>
    </source>
</evidence>
<feature type="compositionally biased region" description="Basic and acidic residues" evidence="1">
    <location>
        <begin position="50"/>
        <end position="76"/>
    </location>
</feature>
<evidence type="ECO:0000259" key="2">
    <source>
        <dbReference type="PROSITE" id="PS50914"/>
    </source>
</evidence>
<dbReference type="AlphaFoldDB" id="A0A916YG87"/>
<dbReference type="InterPro" id="IPR014004">
    <property type="entry name" value="Transpt-assoc_nodulatn_dom_bac"/>
</dbReference>
<dbReference type="Gene3D" id="3.30.1340.30">
    <property type="match status" value="1"/>
</dbReference>
<evidence type="ECO:0000313" key="4">
    <source>
        <dbReference type="Proteomes" id="UP000598997"/>
    </source>
</evidence>
<dbReference type="Proteomes" id="UP000598997">
    <property type="component" value="Unassembled WGS sequence"/>
</dbReference>
<dbReference type="InterPro" id="IPR047800">
    <property type="entry name" value="SWFGD_dom"/>
</dbReference>
<feature type="region of interest" description="Disordered" evidence="1">
    <location>
        <begin position="1"/>
        <end position="87"/>
    </location>
</feature>
<dbReference type="EMBL" id="BMIO01000004">
    <property type="protein sequence ID" value="GGD42083.1"/>
    <property type="molecule type" value="Genomic_DNA"/>
</dbReference>
<dbReference type="RefSeq" id="WP_172807539.1">
    <property type="nucleotide sequence ID" value="NZ_BMIO01000004.1"/>
</dbReference>
<feature type="domain" description="BON" evidence="2">
    <location>
        <begin position="183"/>
        <end position="251"/>
    </location>
</feature>
<name>A0A916YG87_9SPHN</name>
<dbReference type="InterPro" id="IPR051686">
    <property type="entry name" value="Lipoprotein_DolP"/>
</dbReference>
<keyword evidence="4" id="KW-1185">Reference proteome</keyword>
<accession>A0A916YG87</accession>
<gene>
    <name evidence="3" type="ORF">GCM10010989_15120</name>
</gene>
<dbReference type="Pfam" id="PF04972">
    <property type="entry name" value="BON"/>
    <property type="match status" value="1"/>
</dbReference>
<dbReference type="PANTHER" id="PTHR34606">
    <property type="entry name" value="BON DOMAIN-CONTAINING PROTEIN"/>
    <property type="match status" value="1"/>
</dbReference>